<keyword evidence="3" id="KW-1185">Reference proteome</keyword>
<dbReference type="Proteomes" id="UP000070121">
    <property type="component" value="Unassembled WGS sequence"/>
</dbReference>
<evidence type="ECO:0000256" key="1">
    <source>
        <dbReference type="SAM" id="MobiDB-lite"/>
    </source>
</evidence>
<dbReference type="AlphaFoldDB" id="A0A135UUY2"/>
<evidence type="ECO:0000313" key="3">
    <source>
        <dbReference type="Proteomes" id="UP000070121"/>
    </source>
</evidence>
<name>A0A135UUY2_9PEZI</name>
<proteinExistence type="predicted"/>
<evidence type="ECO:0000313" key="2">
    <source>
        <dbReference type="EMBL" id="KXH64213.1"/>
    </source>
</evidence>
<comment type="caution">
    <text evidence="2">The sequence shown here is derived from an EMBL/GenBank/DDBJ whole genome shotgun (WGS) entry which is preliminary data.</text>
</comment>
<protein>
    <submittedName>
        <fullName evidence="2">Uncharacterized protein</fullName>
    </submittedName>
</protein>
<organism evidence="2 3">
    <name type="scientific">Colletotrichum salicis</name>
    <dbReference type="NCBI Taxonomy" id="1209931"/>
    <lineage>
        <taxon>Eukaryota</taxon>
        <taxon>Fungi</taxon>
        <taxon>Dikarya</taxon>
        <taxon>Ascomycota</taxon>
        <taxon>Pezizomycotina</taxon>
        <taxon>Sordariomycetes</taxon>
        <taxon>Hypocreomycetidae</taxon>
        <taxon>Glomerellales</taxon>
        <taxon>Glomerellaceae</taxon>
        <taxon>Colletotrichum</taxon>
        <taxon>Colletotrichum acutatum species complex</taxon>
    </lineage>
</organism>
<dbReference type="EMBL" id="JFFI01001001">
    <property type="protein sequence ID" value="KXH64213.1"/>
    <property type="molecule type" value="Genomic_DNA"/>
</dbReference>
<reference evidence="2 3" key="1">
    <citation type="submission" date="2014-02" db="EMBL/GenBank/DDBJ databases">
        <title>The genome sequence of Colletotrichum salicis CBS 607.94.</title>
        <authorList>
            <person name="Baroncelli R."/>
            <person name="Thon M.R."/>
        </authorList>
    </citation>
    <scope>NUCLEOTIDE SEQUENCE [LARGE SCALE GENOMIC DNA]</scope>
    <source>
        <strain evidence="2 3">CBS 607.94</strain>
    </source>
</reference>
<gene>
    <name evidence="2" type="ORF">CSAL01_13778</name>
</gene>
<feature type="region of interest" description="Disordered" evidence="1">
    <location>
        <begin position="28"/>
        <end position="53"/>
    </location>
</feature>
<accession>A0A135UUY2</accession>
<sequence>MHETTLACLEMRLLRQRILHRAKLEPLAAVREKGRRRHRDDPVPAAPHGDGVR</sequence>
<feature type="non-terminal residue" evidence="2">
    <location>
        <position position="53"/>
    </location>
</feature>